<dbReference type="STRING" id="436010.A0A167XK50"/>
<accession>A0A167XK50</accession>
<dbReference type="OrthoDB" id="621413at2759"/>
<dbReference type="InterPro" id="IPR049052">
    <property type="entry name" value="nSTAND1"/>
</dbReference>
<dbReference type="InterPro" id="IPR011990">
    <property type="entry name" value="TPR-like_helical_dom_sf"/>
</dbReference>
<dbReference type="CDD" id="cd21037">
    <property type="entry name" value="MLKL_NTD"/>
    <property type="match status" value="1"/>
</dbReference>
<evidence type="ECO:0000256" key="1">
    <source>
        <dbReference type="SAM" id="MobiDB-lite"/>
    </source>
</evidence>
<dbReference type="InterPro" id="IPR059179">
    <property type="entry name" value="MLKL-like_MCAfunc"/>
</dbReference>
<evidence type="ECO:0000259" key="2">
    <source>
        <dbReference type="Pfam" id="PF20703"/>
    </source>
</evidence>
<dbReference type="Gene3D" id="3.40.50.300">
    <property type="entry name" value="P-loop containing nucleotide triphosphate hydrolases"/>
    <property type="match status" value="1"/>
</dbReference>
<dbReference type="EMBL" id="KV417756">
    <property type="protein sequence ID" value="KZP07302.1"/>
    <property type="molecule type" value="Genomic_DNA"/>
</dbReference>
<feature type="region of interest" description="Disordered" evidence="1">
    <location>
        <begin position="1"/>
        <end position="24"/>
    </location>
</feature>
<dbReference type="SUPFAM" id="SSF52540">
    <property type="entry name" value="P-loop containing nucleoside triphosphate hydrolases"/>
    <property type="match status" value="1"/>
</dbReference>
<feature type="domain" description="Novel STAND NTPase 1" evidence="2">
    <location>
        <begin position="247"/>
        <end position="451"/>
    </location>
</feature>
<proteinExistence type="predicted"/>
<dbReference type="InterPro" id="IPR036537">
    <property type="entry name" value="Adaptor_Cbl_N_dom_sf"/>
</dbReference>
<evidence type="ECO:0000313" key="3">
    <source>
        <dbReference type="EMBL" id="KZP07302.1"/>
    </source>
</evidence>
<dbReference type="PANTHER" id="PTHR47691">
    <property type="entry name" value="REGULATOR-RELATED"/>
    <property type="match status" value="1"/>
</dbReference>
<dbReference type="Pfam" id="PF20703">
    <property type="entry name" value="nSTAND1"/>
    <property type="match status" value="1"/>
</dbReference>
<name>A0A167XK50_9AGAM</name>
<dbReference type="InterPro" id="IPR027417">
    <property type="entry name" value="P-loop_NTPase"/>
</dbReference>
<dbReference type="Pfam" id="PF13424">
    <property type="entry name" value="TPR_12"/>
    <property type="match status" value="1"/>
</dbReference>
<protein>
    <submittedName>
        <fullName evidence="3">TPR-like protein</fullName>
    </submittedName>
</protein>
<dbReference type="GO" id="GO:0007166">
    <property type="term" value="P:cell surface receptor signaling pathway"/>
    <property type="evidence" value="ECO:0007669"/>
    <property type="project" value="InterPro"/>
</dbReference>
<dbReference type="AlphaFoldDB" id="A0A167XK50"/>
<sequence length="1014" mass="110928">MSWLKSQLQRVSRSPSPAPKISQSSVLETTRNLCELVSNLGSGALNVPGLQAAGLIGCQIIDILQIMKDNQDACNDLVDDIGQLMSPINLRLQGCRTADVDDELKAGIKRLEEGLQKVRETLQYELRRGRLDRTLNPGRNAGEIAKCKAIINRQFVIFQNSSLMSLQMGMASLKRQADGPRTGEQNANDQIVKSVFTTISPSGPVTNVAGHIFHGNVNMYTSASGGHSVTPWHSSAGSFPSQPAPPEDFFGRDDLVLTLANLFIGNEQRRIAILGAGGLGKTSIALHLMHHEIVVQRFQGREFFVGCDGVTSADGLASRILQILEASASASGNIINALHAALAGALPTLLVLDNFETTWDTQGGHNAVRELLKKIASVKSVSIIITMRATDPPTEIRWSWSETIPALSPASAKDAFLAIHGPLPSGSNSDDEVLDELLKELDYVPLAIHLLAQVSRGFKPPFMLKRWREKKTQMLRVETGARALDRLESVDVSISLSMESLHVDRNPEAIQLLGMLCLLPDGLLGWQERLEVIEKTFDTATTNLFLLRKFALVYTAGDKLGVLSPIRHYVLHHHPPDSQHAQCIYNIIWELVNTYALVSFGPKFRGAVDALSPEMANIGSLIDHAAAYDPGEIIVDIAIQISWHLCFTHPSRHLLQKVSTLVPSVHTKTQARYWQVSSEIMYRQGEYMEAESTFKQARGLFLEIEDCQGAARCSQRLGDTLNMQSNYSEAAVILTDARCQFSEIGDRAGAASCSQSLGDILRLQCDYSEATVSLMDARATFLEIGDRLGAAQCSQRLGNILSEQSNYSEATVILTDARTQFIEIGERMGAAQCSSTLGEILSNQGNYSEATAIFTDVRAQLIEIGERLGAARCSISLGDIHFWQGDYSEATVIFTDARAQFIEIGERLGAAQCSQSLGNNLRMQSEYAEAAAILTDARAQFIEIGNRVGDTECSTSLGIILIDQGNHTEAESLLAHARDQFIDIGRDEWTAYCSLLLEECVRARDGEENTETGS</sequence>
<dbReference type="Proteomes" id="UP000076532">
    <property type="component" value="Unassembled WGS sequence"/>
</dbReference>
<dbReference type="Gene3D" id="1.20.930.20">
    <property type="entry name" value="Adaptor protein Cbl, N-terminal domain"/>
    <property type="match status" value="1"/>
</dbReference>
<reference evidence="3 4" key="1">
    <citation type="journal article" date="2016" name="Mol. Biol. Evol.">
        <title>Comparative Genomics of Early-Diverging Mushroom-Forming Fungi Provides Insights into the Origins of Lignocellulose Decay Capabilities.</title>
        <authorList>
            <person name="Nagy L.G."/>
            <person name="Riley R."/>
            <person name="Tritt A."/>
            <person name="Adam C."/>
            <person name="Daum C."/>
            <person name="Floudas D."/>
            <person name="Sun H."/>
            <person name="Yadav J.S."/>
            <person name="Pangilinan J."/>
            <person name="Larsson K.H."/>
            <person name="Matsuura K."/>
            <person name="Barry K."/>
            <person name="Labutti K."/>
            <person name="Kuo R."/>
            <person name="Ohm R.A."/>
            <person name="Bhattacharya S.S."/>
            <person name="Shirouzu T."/>
            <person name="Yoshinaga Y."/>
            <person name="Martin F.M."/>
            <person name="Grigoriev I.V."/>
            <person name="Hibbett D.S."/>
        </authorList>
    </citation>
    <scope>NUCLEOTIDE SEQUENCE [LARGE SCALE GENOMIC DNA]</scope>
    <source>
        <strain evidence="3 4">CBS 109695</strain>
    </source>
</reference>
<gene>
    <name evidence="3" type="ORF">FIBSPDRAFT_1053066</name>
</gene>
<dbReference type="SUPFAM" id="SSF48452">
    <property type="entry name" value="TPR-like"/>
    <property type="match status" value="2"/>
</dbReference>
<keyword evidence="4" id="KW-1185">Reference proteome</keyword>
<dbReference type="Gene3D" id="1.25.40.10">
    <property type="entry name" value="Tetratricopeptide repeat domain"/>
    <property type="match status" value="2"/>
</dbReference>
<organism evidence="3 4">
    <name type="scientific">Athelia psychrophila</name>
    <dbReference type="NCBI Taxonomy" id="1759441"/>
    <lineage>
        <taxon>Eukaryota</taxon>
        <taxon>Fungi</taxon>
        <taxon>Dikarya</taxon>
        <taxon>Basidiomycota</taxon>
        <taxon>Agaricomycotina</taxon>
        <taxon>Agaricomycetes</taxon>
        <taxon>Agaricomycetidae</taxon>
        <taxon>Atheliales</taxon>
        <taxon>Atheliaceae</taxon>
        <taxon>Athelia</taxon>
    </lineage>
</organism>
<evidence type="ECO:0000313" key="4">
    <source>
        <dbReference type="Proteomes" id="UP000076532"/>
    </source>
</evidence>
<dbReference type="PANTHER" id="PTHR47691:SF3">
    <property type="entry name" value="HTH-TYPE TRANSCRIPTIONAL REGULATOR RV0890C-RELATED"/>
    <property type="match status" value="1"/>
</dbReference>